<proteinExistence type="predicted"/>
<sequence length="155" mass="18140">MVALGLLKKEWNQYRKIFLSVFFGLTFILPIMILLNYIFYQNNEYLQDTFQIRFEENNLHQINSIFVFLLAIYQLGQERSRGTIDFTLSLPYNRSVIYFTKWLMGAMTIVFSIVLNTVLTGVILSVTNADYEGFLGYFSFSIISILMLYTLVFAI</sequence>
<dbReference type="Pfam" id="PF12730">
    <property type="entry name" value="ABC2_membrane_4"/>
    <property type="match status" value="1"/>
</dbReference>
<dbReference type="PANTHER" id="PTHR39177">
    <property type="entry name" value="ABC TRANSPORTER PERMEASE YTRC-RELATED"/>
    <property type="match status" value="1"/>
</dbReference>
<name>A0ABT9VJ70_9BACI</name>
<evidence type="ECO:0000313" key="2">
    <source>
        <dbReference type="EMBL" id="MDQ0160969.1"/>
    </source>
</evidence>
<accession>A0ABT9VJ70</accession>
<organism evidence="2 3">
    <name type="scientific">Aeribacillus alveayuensis</name>
    <dbReference type="NCBI Taxonomy" id="279215"/>
    <lineage>
        <taxon>Bacteria</taxon>
        <taxon>Bacillati</taxon>
        <taxon>Bacillota</taxon>
        <taxon>Bacilli</taxon>
        <taxon>Bacillales</taxon>
        <taxon>Bacillaceae</taxon>
        <taxon>Aeribacillus</taxon>
    </lineage>
</organism>
<dbReference type="Proteomes" id="UP001225646">
    <property type="component" value="Unassembled WGS sequence"/>
</dbReference>
<protein>
    <submittedName>
        <fullName evidence="2">ABC-type transport system involved in multi-copper enzyme maturation permease subunit</fullName>
    </submittedName>
</protein>
<comment type="caution">
    <text evidence="2">The sequence shown here is derived from an EMBL/GenBank/DDBJ whole genome shotgun (WGS) entry which is preliminary data.</text>
</comment>
<dbReference type="RefSeq" id="WP_419150903.1">
    <property type="nucleotide sequence ID" value="NZ_JAUSTR010000001.1"/>
</dbReference>
<reference evidence="2 3" key="1">
    <citation type="submission" date="2023-07" db="EMBL/GenBank/DDBJ databases">
        <title>Genomic Encyclopedia of Type Strains, Phase IV (KMG-IV): sequencing the most valuable type-strain genomes for metagenomic binning, comparative biology and taxonomic classification.</title>
        <authorList>
            <person name="Goeker M."/>
        </authorList>
    </citation>
    <scope>NUCLEOTIDE SEQUENCE [LARGE SCALE GENOMIC DNA]</scope>
    <source>
        <strain evidence="2 3">DSM 19092</strain>
    </source>
</reference>
<gene>
    <name evidence="2" type="ORF">J2S06_000039</name>
</gene>
<evidence type="ECO:0000313" key="3">
    <source>
        <dbReference type="Proteomes" id="UP001225646"/>
    </source>
</evidence>
<feature type="transmembrane region" description="Helical" evidence="1">
    <location>
        <begin position="59"/>
        <end position="76"/>
    </location>
</feature>
<evidence type="ECO:0000256" key="1">
    <source>
        <dbReference type="SAM" id="Phobius"/>
    </source>
</evidence>
<dbReference type="InterPro" id="IPR053046">
    <property type="entry name" value="ABC-5_transporter"/>
</dbReference>
<feature type="transmembrane region" description="Helical" evidence="1">
    <location>
        <begin position="17"/>
        <end position="39"/>
    </location>
</feature>
<dbReference type="EMBL" id="JAUSTR010000001">
    <property type="protein sequence ID" value="MDQ0160969.1"/>
    <property type="molecule type" value="Genomic_DNA"/>
</dbReference>
<keyword evidence="1" id="KW-0812">Transmembrane</keyword>
<keyword evidence="1" id="KW-1133">Transmembrane helix</keyword>
<keyword evidence="1" id="KW-0472">Membrane</keyword>
<feature type="transmembrane region" description="Helical" evidence="1">
    <location>
        <begin position="96"/>
        <end position="114"/>
    </location>
</feature>
<feature type="transmembrane region" description="Helical" evidence="1">
    <location>
        <begin position="134"/>
        <end position="154"/>
    </location>
</feature>
<keyword evidence="3" id="KW-1185">Reference proteome</keyword>
<dbReference type="PANTHER" id="PTHR39177:SF1">
    <property type="entry name" value="ABC TRANSPORTER PERMEASE YTRC-RELATED"/>
    <property type="match status" value="1"/>
</dbReference>